<feature type="compositionally biased region" description="Polar residues" evidence="1">
    <location>
        <begin position="481"/>
        <end position="493"/>
    </location>
</feature>
<proteinExistence type="predicted"/>
<feature type="compositionally biased region" description="Basic residues" evidence="1">
    <location>
        <begin position="407"/>
        <end position="421"/>
    </location>
</feature>
<accession>A0A0J7N2E9</accession>
<dbReference type="Gene3D" id="1.10.443.10">
    <property type="entry name" value="Intergrase catalytic core"/>
    <property type="match status" value="1"/>
</dbReference>
<dbReference type="GO" id="GO:0015074">
    <property type="term" value="P:DNA integration"/>
    <property type="evidence" value="ECO:0007669"/>
    <property type="project" value="InterPro"/>
</dbReference>
<keyword evidence="3" id="KW-1185">Reference proteome</keyword>
<dbReference type="InterPro" id="IPR013762">
    <property type="entry name" value="Integrase-like_cat_sf"/>
</dbReference>
<dbReference type="PANTHER" id="PTHR33480:SF1">
    <property type="entry name" value="TYR RECOMBINASE DOMAIN-CONTAINING PROTEIN"/>
    <property type="match status" value="1"/>
</dbReference>
<evidence type="ECO:0000313" key="2">
    <source>
        <dbReference type="EMBL" id="KMQ86835.1"/>
    </source>
</evidence>
<feature type="compositionally biased region" description="Low complexity" evidence="1">
    <location>
        <begin position="392"/>
        <end position="406"/>
    </location>
</feature>
<comment type="caution">
    <text evidence="2">The sequence shown here is derived from an EMBL/GenBank/DDBJ whole genome shotgun (WGS) entry which is preliminary data.</text>
</comment>
<feature type="region of interest" description="Disordered" evidence="1">
    <location>
        <begin position="343"/>
        <end position="424"/>
    </location>
</feature>
<reference evidence="2 3" key="1">
    <citation type="submission" date="2015-04" db="EMBL/GenBank/DDBJ databases">
        <title>Lasius niger genome sequencing.</title>
        <authorList>
            <person name="Konorov E.A."/>
            <person name="Nikitin M.A."/>
            <person name="Kirill M.V."/>
            <person name="Chang P."/>
        </authorList>
    </citation>
    <scope>NUCLEOTIDE SEQUENCE [LARGE SCALE GENOMIC DNA]</scope>
    <source>
        <tissue evidence="2">Whole</tissue>
    </source>
</reference>
<dbReference type="PaxDb" id="67767-A0A0J7N2E9"/>
<feature type="compositionally biased region" description="Polar residues" evidence="1">
    <location>
        <begin position="376"/>
        <end position="391"/>
    </location>
</feature>
<dbReference type="GO" id="GO:0006310">
    <property type="term" value="P:DNA recombination"/>
    <property type="evidence" value="ECO:0007669"/>
    <property type="project" value="InterPro"/>
</dbReference>
<protein>
    <submittedName>
        <fullName evidence="2">Uncharacterized protein</fullName>
    </submittedName>
</protein>
<name>A0A0J7N2E9_LASNI</name>
<dbReference type="GO" id="GO:0003677">
    <property type="term" value="F:DNA binding"/>
    <property type="evidence" value="ECO:0007669"/>
    <property type="project" value="InterPro"/>
</dbReference>
<dbReference type="OrthoDB" id="7698380at2759"/>
<evidence type="ECO:0000256" key="1">
    <source>
        <dbReference type="SAM" id="MobiDB-lite"/>
    </source>
</evidence>
<dbReference type="Proteomes" id="UP000036403">
    <property type="component" value="Unassembled WGS sequence"/>
</dbReference>
<gene>
    <name evidence="2" type="ORF">RF55_14082</name>
</gene>
<dbReference type="AlphaFoldDB" id="A0A0J7N2E9"/>
<organism evidence="2 3">
    <name type="scientific">Lasius niger</name>
    <name type="common">Black garden ant</name>
    <dbReference type="NCBI Taxonomy" id="67767"/>
    <lineage>
        <taxon>Eukaryota</taxon>
        <taxon>Metazoa</taxon>
        <taxon>Ecdysozoa</taxon>
        <taxon>Arthropoda</taxon>
        <taxon>Hexapoda</taxon>
        <taxon>Insecta</taxon>
        <taxon>Pterygota</taxon>
        <taxon>Neoptera</taxon>
        <taxon>Endopterygota</taxon>
        <taxon>Hymenoptera</taxon>
        <taxon>Apocrita</taxon>
        <taxon>Aculeata</taxon>
        <taxon>Formicoidea</taxon>
        <taxon>Formicidae</taxon>
        <taxon>Formicinae</taxon>
        <taxon>Lasius</taxon>
        <taxon>Lasius</taxon>
    </lineage>
</organism>
<dbReference type="EMBL" id="LBMM01011447">
    <property type="protein sequence ID" value="KMQ86835.1"/>
    <property type="molecule type" value="Genomic_DNA"/>
</dbReference>
<feature type="compositionally biased region" description="Acidic residues" evidence="1">
    <location>
        <begin position="346"/>
        <end position="366"/>
    </location>
</feature>
<feature type="region of interest" description="Disordered" evidence="1">
    <location>
        <begin position="474"/>
        <end position="493"/>
    </location>
</feature>
<dbReference type="PANTHER" id="PTHR33480">
    <property type="entry name" value="SET DOMAIN-CONTAINING PROTEIN-RELATED"/>
    <property type="match status" value="1"/>
</dbReference>
<sequence length="493" mass="57716">MALDNEIHEFKDIFKPQNFDKAIDSLRKVAHWDLNIMWFQTPAVAQNLTTLIKKCAYKLRTECIKNQDYERKKTVEDFLLLWEEEVPTLINKKALEDQINQKRRKKIVLPSKQDIKLLYDYLKKECNTCLEILDNEFNLNAWTLLTQCTLIFIQIFNRRRAGEIERLTLINYQNKEVLDENVDQELYKRLSDSTKEFVKQFVRLTLRGKLGRTVSVLLSPFVVQCIETILKFRKHAGVSSDNEYIFSVPHTNRLSKKYLRACPLMRRFANECGALIPSTLRGTTLRKHIATYTSMLNIEECQIDRLANFMGHHKDIHKNIYRVPVPVAEMTDVSRLLMAAIGHDDKEDDEENSDDNENSDSSDEENEHVMPAMIERTNTIMDNTDHTSTFDSENTSTSLSPNNSTSSKHRNTSPFGKTKRTKWTDQEREAITKHFGNLQKISKLPSLQECRKVILKYRVLNQRTPQQVKTWIDNQKRAKNRQQSYTRSKNLSF</sequence>
<evidence type="ECO:0000313" key="3">
    <source>
        <dbReference type="Proteomes" id="UP000036403"/>
    </source>
</evidence>